<comment type="similarity">
    <text evidence="1">Belongs to the mTERF family.</text>
</comment>
<gene>
    <name evidence="5" type="primary">LOC121213612</name>
</gene>
<keyword evidence="3" id="KW-0809">Transit peptide</keyword>
<accession>A0ABM2ZI50</accession>
<dbReference type="InterPro" id="IPR003690">
    <property type="entry name" value="MTERF"/>
</dbReference>
<dbReference type="Proteomes" id="UP000818029">
    <property type="component" value="Chromosome D01"/>
</dbReference>
<keyword evidence="2" id="KW-0804">Transcription</keyword>
<evidence type="ECO:0000313" key="5">
    <source>
        <dbReference type="RefSeq" id="XP_040942344.1"/>
    </source>
</evidence>
<dbReference type="SMART" id="SM00733">
    <property type="entry name" value="Mterf"/>
    <property type="match status" value="5"/>
</dbReference>
<dbReference type="InterPro" id="IPR038538">
    <property type="entry name" value="MTERF_sf"/>
</dbReference>
<keyword evidence="2" id="KW-0806">Transcription termination</keyword>
<dbReference type="GeneID" id="121213612"/>
<evidence type="ECO:0000256" key="1">
    <source>
        <dbReference type="ARBA" id="ARBA00007692"/>
    </source>
</evidence>
<evidence type="ECO:0000256" key="3">
    <source>
        <dbReference type="ARBA" id="ARBA00022946"/>
    </source>
</evidence>
<organism evidence="4 5">
    <name type="scientific">Gossypium hirsutum</name>
    <name type="common">Upland cotton</name>
    <name type="synonym">Gossypium mexicanum</name>
    <dbReference type="NCBI Taxonomy" id="3635"/>
    <lineage>
        <taxon>Eukaryota</taxon>
        <taxon>Viridiplantae</taxon>
        <taxon>Streptophyta</taxon>
        <taxon>Embryophyta</taxon>
        <taxon>Tracheophyta</taxon>
        <taxon>Spermatophyta</taxon>
        <taxon>Magnoliopsida</taxon>
        <taxon>eudicotyledons</taxon>
        <taxon>Gunneridae</taxon>
        <taxon>Pentapetalae</taxon>
        <taxon>rosids</taxon>
        <taxon>malvids</taxon>
        <taxon>Malvales</taxon>
        <taxon>Malvaceae</taxon>
        <taxon>Malvoideae</taxon>
        <taxon>Gossypium</taxon>
    </lineage>
</organism>
<sequence>MALILNPRRPKPLPESEFVKPQRVTAAASWLPLYQLTKIKPAYCHWSSQNLPNPRFYRSKGSAVAVKREVLEVPKIPRATLKEAQAALLEYLHWTRSIPFMDAENISKNSPHFLRNLLEKVNIVKDVRSSMARFLRYHPINEFEPFFESLGLKPWEYTPLLPRNLMFLSDDSLFFENYRVLCQFGIERNKIGRIYKKAIQVFQLESGALSLKLQAYQELGLSHSFMVKIIVCSPCVLIGDVDMKFIKVLEILRSMGFDHAWIQEHLADQDSYNWGLILRVLNIFSEMFFSNELVRLINQHPGLLFEGSGYATFSLIGFLLKFGHPIDQISSMFLQFPKIQVQQFVSNLIKCFVFFHEIEMEVDEIAKLVCSYTVLLGSCRLKKTNSLLSNLNVGKKRLCKYIQENPQELSKWVIGLRIVPLPDSGEDIESKRLKMKFLLDLGYGENPNMMNKAFKVFRGRGGELQERFDSIVNAGLDKADVSEMVTVSPQILNQSKTVIQSKIDILVNELGYPLSSLVSFPSFLSYTTQRVRLRMAMYNWLKDHKKAEPDLALSTIVACSDKIFLNQYVNHHPSGPRVWQDLKAELNMDK</sequence>
<keyword evidence="2" id="KW-0805">Transcription regulation</keyword>
<protein>
    <submittedName>
        <fullName evidence="5">Transcription termination factor MTEF18, mitochondrial</fullName>
    </submittedName>
</protein>
<dbReference type="Gene3D" id="1.25.70.10">
    <property type="entry name" value="Transcription termination factor 3, mitochondrial"/>
    <property type="match status" value="2"/>
</dbReference>
<reference evidence="5" key="2">
    <citation type="submission" date="2025-08" db="UniProtKB">
        <authorList>
            <consortium name="RefSeq"/>
        </authorList>
    </citation>
    <scope>IDENTIFICATION</scope>
</reference>
<proteinExistence type="inferred from homology"/>
<dbReference type="PANTHER" id="PTHR13068:SF38">
    <property type="entry name" value="TRANSCRIPTION TERMINATION FACTOR FAMILY PROTEIN"/>
    <property type="match status" value="1"/>
</dbReference>
<evidence type="ECO:0000256" key="2">
    <source>
        <dbReference type="ARBA" id="ARBA00022472"/>
    </source>
</evidence>
<reference evidence="4" key="1">
    <citation type="journal article" date="2020" name="Nat. Genet.">
        <title>Genomic diversifications of five Gossypium allopolyploid species and their impact on cotton improvement.</title>
        <authorList>
            <person name="Chen Z.J."/>
            <person name="Sreedasyam A."/>
            <person name="Ando A."/>
            <person name="Song Q."/>
            <person name="De Santiago L.M."/>
            <person name="Hulse-Kemp A.M."/>
            <person name="Ding M."/>
            <person name="Ye W."/>
            <person name="Kirkbride R.C."/>
            <person name="Jenkins J."/>
            <person name="Plott C."/>
            <person name="Lovell J."/>
            <person name="Lin Y.M."/>
            <person name="Vaughn R."/>
            <person name="Liu B."/>
            <person name="Simpson S."/>
            <person name="Scheffler B.E."/>
            <person name="Wen L."/>
            <person name="Saski C.A."/>
            <person name="Grover C.E."/>
            <person name="Hu G."/>
            <person name="Conover J.L."/>
            <person name="Carlson J.W."/>
            <person name="Shu S."/>
            <person name="Boston L.B."/>
            <person name="Williams M."/>
            <person name="Peterson D.G."/>
            <person name="McGee K."/>
            <person name="Jones D.C."/>
            <person name="Wendel J.F."/>
            <person name="Stelly D.M."/>
            <person name="Grimwood J."/>
            <person name="Schmutz J."/>
        </authorList>
    </citation>
    <scope>NUCLEOTIDE SEQUENCE [LARGE SCALE GENOMIC DNA]</scope>
    <source>
        <strain evidence="4">cv. TM-1</strain>
    </source>
</reference>
<keyword evidence="4" id="KW-1185">Reference proteome</keyword>
<dbReference type="Pfam" id="PF02536">
    <property type="entry name" value="mTERF"/>
    <property type="match status" value="1"/>
</dbReference>
<name>A0ABM2ZI50_GOSHI</name>
<evidence type="ECO:0000313" key="4">
    <source>
        <dbReference type="Proteomes" id="UP000818029"/>
    </source>
</evidence>
<dbReference type="PANTHER" id="PTHR13068">
    <property type="entry name" value="CGI-12 PROTEIN-RELATED"/>
    <property type="match status" value="1"/>
</dbReference>
<dbReference type="RefSeq" id="XP_040942344.1">
    <property type="nucleotide sequence ID" value="XM_041086410.1"/>
</dbReference>